<proteinExistence type="predicted"/>
<reference evidence="1" key="1">
    <citation type="submission" date="2024-09" db="EMBL/GenBank/DDBJ databases">
        <title>Black Yeasts Isolated from many extreme environments.</title>
        <authorList>
            <person name="Coleine C."/>
            <person name="Stajich J.E."/>
            <person name="Selbmann L."/>
        </authorList>
    </citation>
    <scope>NUCLEOTIDE SEQUENCE</scope>
    <source>
        <strain evidence="1">CCFEE 5737</strain>
    </source>
</reference>
<organism evidence="1 2">
    <name type="scientific">Coniosporium uncinatum</name>
    <dbReference type="NCBI Taxonomy" id="93489"/>
    <lineage>
        <taxon>Eukaryota</taxon>
        <taxon>Fungi</taxon>
        <taxon>Dikarya</taxon>
        <taxon>Ascomycota</taxon>
        <taxon>Pezizomycotina</taxon>
        <taxon>Dothideomycetes</taxon>
        <taxon>Dothideomycetes incertae sedis</taxon>
        <taxon>Coniosporium</taxon>
    </lineage>
</organism>
<protein>
    <submittedName>
        <fullName evidence="1">Uncharacterized protein</fullName>
    </submittedName>
</protein>
<sequence>MFKKLFGEAGVKDVITLFHSPKVSSSTHVYTLLKQANAQAASTATEDQASSHRTQSKQERTDFELDVTEEAPTQDQLKNILDYVGAGKVGEVVKGARDASDAIRKVNESGDNFLRPVVVDWAKAKA</sequence>
<evidence type="ECO:0000313" key="1">
    <source>
        <dbReference type="EMBL" id="KAK3066283.1"/>
    </source>
</evidence>
<comment type="caution">
    <text evidence="1">The sequence shown here is derived from an EMBL/GenBank/DDBJ whole genome shotgun (WGS) entry which is preliminary data.</text>
</comment>
<dbReference type="Proteomes" id="UP001186974">
    <property type="component" value="Unassembled WGS sequence"/>
</dbReference>
<keyword evidence="2" id="KW-1185">Reference proteome</keyword>
<gene>
    <name evidence="1" type="ORF">LTS18_001852</name>
</gene>
<dbReference type="EMBL" id="JAWDJW010005917">
    <property type="protein sequence ID" value="KAK3066283.1"/>
    <property type="molecule type" value="Genomic_DNA"/>
</dbReference>
<feature type="non-terminal residue" evidence="1">
    <location>
        <position position="126"/>
    </location>
</feature>
<accession>A0ACC3DED4</accession>
<evidence type="ECO:0000313" key="2">
    <source>
        <dbReference type="Proteomes" id="UP001186974"/>
    </source>
</evidence>
<name>A0ACC3DED4_9PEZI</name>